<proteinExistence type="predicted"/>
<evidence type="ECO:0000313" key="2">
    <source>
        <dbReference type="Proteomes" id="UP000887574"/>
    </source>
</evidence>
<sequence length="92" mass="9984">MVKFLTSVDASSVSTSQIKENGTMIKDSIPRTSAPTEKSPADAEEGCGCLWENKEGVRKEIQGSCEADETNPRAAVVDSFNLFVSWCIVNIQ</sequence>
<accession>A0A915DZ60</accession>
<evidence type="ECO:0000256" key="1">
    <source>
        <dbReference type="SAM" id="MobiDB-lite"/>
    </source>
</evidence>
<name>A0A915DZ60_9BILA</name>
<evidence type="ECO:0000313" key="3">
    <source>
        <dbReference type="WBParaSite" id="jg25226"/>
    </source>
</evidence>
<keyword evidence="2" id="KW-1185">Reference proteome</keyword>
<dbReference type="AlphaFoldDB" id="A0A915DZ60"/>
<dbReference type="WBParaSite" id="jg25226">
    <property type="protein sequence ID" value="jg25226"/>
    <property type="gene ID" value="jg25226"/>
</dbReference>
<feature type="region of interest" description="Disordered" evidence="1">
    <location>
        <begin position="19"/>
        <end position="44"/>
    </location>
</feature>
<reference evidence="3" key="1">
    <citation type="submission" date="2022-11" db="UniProtKB">
        <authorList>
            <consortium name="WormBaseParasite"/>
        </authorList>
    </citation>
    <scope>IDENTIFICATION</scope>
</reference>
<organism evidence="2 3">
    <name type="scientific">Ditylenchus dipsaci</name>
    <dbReference type="NCBI Taxonomy" id="166011"/>
    <lineage>
        <taxon>Eukaryota</taxon>
        <taxon>Metazoa</taxon>
        <taxon>Ecdysozoa</taxon>
        <taxon>Nematoda</taxon>
        <taxon>Chromadorea</taxon>
        <taxon>Rhabditida</taxon>
        <taxon>Tylenchina</taxon>
        <taxon>Tylenchomorpha</taxon>
        <taxon>Sphaerularioidea</taxon>
        <taxon>Anguinidae</taxon>
        <taxon>Anguininae</taxon>
        <taxon>Ditylenchus</taxon>
    </lineage>
</organism>
<protein>
    <submittedName>
        <fullName evidence="3">Uncharacterized protein</fullName>
    </submittedName>
</protein>
<dbReference type="Proteomes" id="UP000887574">
    <property type="component" value="Unplaced"/>
</dbReference>